<dbReference type="EMBL" id="NIGF01000015">
    <property type="protein sequence ID" value="PQV63161.1"/>
    <property type="molecule type" value="Genomic_DNA"/>
</dbReference>
<evidence type="ECO:0000256" key="7">
    <source>
        <dbReference type="PROSITE-ProRule" id="PRU01091"/>
    </source>
</evidence>
<keyword evidence="4 7" id="KW-0238">DNA-binding</keyword>
<dbReference type="PROSITE" id="PS50110">
    <property type="entry name" value="RESPONSE_REGULATORY"/>
    <property type="match status" value="1"/>
</dbReference>
<dbReference type="GO" id="GO:0006355">
    <property type="term" value="P:regulation of DNA-templated transcription"/>
    <property type="evidence" value="ECO:0007669"/>
    <property type="project" value="InterPro"/>
</dbReference>
<feature type="domain" description="OmpR/PhoB-type" evidence="9">
    <location>
        <begin position="134"/>
        <end position="238"/>
    </location>
</feature>
<sequence>MASKTHILVIDDDKQSGQGLVSQLEEAGFSTSVVNSTQTALDKLREARPDAIVLDMNPKNGDAEFLRTIRGEGDYASNAPIIVLAPKGSETEAVSVVSTGADDFLVKPVRGAELAARLQIALLKNQHAEAPSRAVALRAGPIFLNADRREVYLRFENGEIRPLSLTKREFALLRALMQRKGQMMSRQQLVEEAFGEGATVDPLNLGAYIHRLREKVEPERACPRHIVTDRGLGFKIVD</sequence>
<keyword evidence="5" id="KW-0804">Transcription</keyword>
<dbReference type="Proteomes" id="UP000237684">
    <property type="component" value="Unassembled WGS sequence"/>
</dbReference>
<organism evidence="10 11">
    <name type="scientific">Abditibacterium utsteinense</name>
    <dbReference type="NCBI Taxonomy" id="1960156"/>
    <lineage>
        <taxon>Bacteria</taxon>
        <taxon>Pseudomonadati</taxon>
        <taxon>Abditibacteriota</taxon>
        <taxon>Abditibacteriia</taxon>
        <taxon>Abditibacteriales</taxon>
        <taxon>Abditibacteriaceae</taxon>
        <taxon>Abditibacterium</taxon>
    </lineage>
</organism>
<dbReference type="AlphaFoldDB" id="A0A2S8SQS3"/>
<name>A0A2S8SQS3_9BACT</name>
<dbReference type="Gene3D" id="3.40.50.2300">
    <property type="match status" value="1"/>
</dbReference>
<dbReference type="InterPro" id="IPR001867">
    <property type="entry name" value="OmpR/PhoB-type_DNA-bd"/>
</dbReference>
<dbReference type="Pfam" id="PF00486">
    <property type="entry name" value="Trans_reg_C"/>
    <property type="match status" value="1"/>
</dbReference>
<comment type="caution">
    <text evidence="10">The sequence shown here is derived from an EMBL/GenBank/DDBJ whole genome shotgun (WGS) entry which is preliminary data.</text>
</comment>
<feature type="domain" description="Response regulatory" evidence="8">
    <location>
        <begin position="6"/>
        <end position="122"/>
    </location>
</feature>
<dbReference type="RefSeq" id="WP_106380748.1">
    <property type="nucleotide sequence ID" value="NZ_NIGF01000015.1"/>
</dbReference>
<proteinExistence type="predicted"/>
<dbReference type="SMART" id="SM00862">
    <property type="entry name" value="Trans_reg_C"/>
    <property type="match status" value="1"/>
</dbReference>
<dbReference type="CDD" id="cd00383">
    <property type="entry name" value="trans_reg_C"/>
    <property type="match status" value="1"/>
</dbReference>
<dbReference type="PROSITE" id="PS51755">
    <property type="entry name" value="OMPR_PHOB"/>
    <property type="match status" value="1"/>
</dbReference>
<dbReference type="InterPro" id="IPR039420">
    <property type="entry name" value="WalR-like"/>
</dbReference>
<evidence type="ECO:0000256" key="4">
    <source>
        <dbReference type="ARBA" id="ARBA00023125"/>
    </source>
</evidence>
<dbReference type="GO" id="GO:0000156">
    <property type="term" value="F:phosphorelay response regulator activity"/>
    <property type="evidence" value="ECO:0007669"/>
    <property type="project" value="TreeGrafter"/>
</dbReference>
<accession>A0A2S8SQS3</accession>
<feature type="DNA-binding region" description="OmpR/PhoB-type" evidence="7">
    <location>
        <begin position="134"/>
        <end position="238"/>
    </location>
</feature>
<gene>
    <name evidence="10" type="ORF">B1R32_11569</name>
</gene>
<dbReference type="InterPro" id="IPR036388">
    <property type="entry name" value="WH-like_DNA-bd_sf"/>
</dbReference>
<evidence type="ECO:0000259" key="8">
    <source>
        <dbReference type="PROSITE" id="PS50110"/>
    </source>
</evidence>
<dbReference type="GO" id="GO:0000976">
    <property type="term" value="F:transcription cis-regulatory region binding"/>
    <property type="evidence" value="ECO:0007669"/>
    <property type="project" value="TreeGrafter"/>
</dbReference>
<keyword evidence="3" id="KW-0805">Transcription regulation</keyword>
<reference evidence="10 11" key="1">
    <citation type="journal article" date="2018" name="Syst. Appl. Microbiol.">
        <title>Abditibacterium utsteinense sp. nov., the first cultivated member of candidate phylum FBP, isolated from ice-free Antarctic soil samples.</title>
        <authorList>
            <person name="Tahon G."/>
            <person name="Tytgat B."/>
            <person name="Lebbe L."/>
            <person name="Carlier A."/>
            <person name="Willems A."/>
        </authorList>
    </citation>
    <scope>NUCLEOTIDE SEQUENCE [LARGE SCALE GENOMIC DNA]</scope>
    <source>
        <strain evidence="10 11">LMG 29911</strain>
    </source>
</reference>
<dbReference type="SUPFAM" id="SSF46894">
    <property type="entry name" value="C-terminal effector domain of the bipartite response regulators"/>
    <property type="match status" value="1"/>
</dbReference>
<evidence type="ECO:0000256" key="3">
    <source>
        <dbReference type="ARBA" id="ARBA00023015"/>
    </source>
</evidence>
<dbReference type="SUPFAM" id="SSF52172">
    <property type="entry name" value="CheY-like"/>
    <property type="match status" value="1"/>
</dbReference>
<evidence type="ECO:0000259" key="9">
    <source>
        <dbReference type="PROSITE" id="PS51755"/>
    </source>
</evidence>
<keyword evidence="11" id="KW-1185">Reference proteome</keyword>
<dbReference type="OrthoDB" id="9802426at2"/>
<evidence type="ECO:0000256" key="2">
    <source>
        <dbReference type="ARBA" id="ARBA00023012"/>
    </source>
</evidence>
<dbReference type="Gene3D" id="1.10.10.10">
    <property type="entry name" value="Winged helix-like DNA-binding domain superfamily/Winged helix DNA-binding domain"/>
    <property type="match status" value="1"/>
</dbReference>
<dbReference type="InterPro" id="IPR011006">
    <property type="entry name" value="CheY-like_superfamily"/>
</dbReference>
<dbReference type="GO" id="GO:0005829">
    <property type="term" value="C:cytosol"/>
    <property type="evidence" value="ECO:0007669"/>
    <property type="project" value="TreeGrafter"/>
</dbReference>
<evidence type="ECO:0000313" key="11">
    <source>
        <dbReference type="Proteomes" id="UP000237684"/>
    </source>
</evidence>
<dbReference type="InterPro" id="IPR016032">
    <property type="entry name" value="Sig_transdc_resp-reg_C-effctor"/>
</dbReference>
<protein>
    <submittedName>
        <fullName evidence="10">Two-component system, OmpR family, response regulator RegX3</fullName>
    </submittedName>
</protein>
<evidence type="ECO:0000256" key="6">
    <source>
        <dbReference type="PROSITE-ProRule" id="PRU00169"/>
    </source>
</evidence>
<dbReference type="PANTHER" id="PTHR48111:SF1">
    <property type="entry name" value="TWO-COMPONENT RESPONSE REGULATOR ORR33"/>
    <property type="match status" value="1"/>
</dbReference>
<evidence type="ECO:0000256" key="1">
    <source>
        <dbReference type="ARBA" id="ARBA00022553"/>
    </source>
</evidence>
<evidence type="ECO:0000313" key="10">
    <source>
        <dbReference type="EMBL" id="PQV63161.1"/>
    </source>
</evidence>
<dbReference type="SMART" id="SM00448">
    <property type="entry name" value="REC"/>
    <property type="match status" value="1"/>
</dbReference>
<dbReference type="PANTHER" id="PTHR48111">
    <property type="entry name" value="REGULATOR OF RPOS"/>
    <property type="match status" value="1"/>
</dbReference>
<feature type="modified residue" description="4-aspartylphosphate" evidence="6">
    <location>
        <position position="55"/>
    </location>
</feature>
<dbReference type="GO" id="GO:0032993">
    <property type="term" value="C:protein-DNA complex"/>
    <property type="evidence" value="ECO:0007669"/>
    <property type="project" value="TreeGrafter"/>
</dbReference>
<dbReference type="InParanoid" id="A0A2S8SQS3"/>
<dbReference type="Pfam" id="PF00072">
    <property type="entry name" value="Response_reg"/>
    <property type="match status" value="1"/>
</dbReference>
<evidence type="ECO:0000256" key="5">
    <source>
        <dbReference type="ARBA" id="ARBA00023163"/>
    </source>
</evidence>
<keyword evidence="2" id="KW-0902">Two-component regulatory system</keyword>
<dbReference type="InterPro" id="IPR001789">
    <property type="entry name" value="Sig_transdc_resp-reg_receiver"/>
</dbReference>
<keyword evidence="1 6" id="KW-0597">Phosphoprotein</keyword>